<name>A0A266Q828_9GAMM</name>
<evidence type="ECO:0008006" key="3">
    <source>
        <dbReference type="Google" id="ProtNLM"/>
    </source>
</evidence>
<dbReference type="RefSeq" id="WP_094983798.1">
    <property type="nucleotide sequence ID" value="NZ_NHNI01000001.1"/>
</dbReference>
<dbReference type="InterPro" id="IPR036457">
    <property type="entry name" value="PPM-type-like_dom_sf"/>
</dbReference>
<keyword evidence="2" id="KW-1185">Reference proteome</keyword>
<sequence>MTLRILFSGTVAKHTDAPSDNEDSFHIALDAGKIAMADGASESFDAKNWAKLLVEQVIHTGISDDLLCACSQEYEALHDPNTLSWSKAAAYERGSFSTLLAVEENPNQKSIDVTAIGDSLAVWSDGRHILDSAPYSYSIQFDEKPILLSTRLEINPSLDGEAVRRVTWNYESEPRYLLCMTDALGAWFLSKVEAGDTTAFQQLCNLPDGETFIQLIESERNAGRMRRDDATLVVALLT</sequence>
<protein>
    <recommendedName>
        <fullName evidence="3">PPM-type phosphatase domain-containing protein</fullName>
    </recommendedName>
</protein>
<dbReference type="EMBL" id="NHNI01000001">
    <property type="protein sequence ID" value="OZY86037.1"/>
    <property type="molecule type" value="Genomic_DNA"/>
</dbReference>
<evidence type="ECO:0000313" key="2">
    <source>
        <dbReference type="Proteomes" id="UP000216101"/>
    </source>
</evidence>
<proteinExistence type="predicted"/>
<reference evidence="2" key="1">
    <citation type="submission" date="2017-05" db="EMBL/GenBank/DDBJ databases">
        <authorList>
            <person name="Barney B.M."/>
        </authorList>
    </citation>
    <scope>NUCLEOTIDE SEQUENCE [LARGE SCALE GENOMIC DNA]</scope>
    <source>
        <strain evidence="2">PSBB022</strain>
    </source>
</reference>
<accession>A0A266Q828</accession>
<evidence type="ECO:0000313" key="1">
    <source>
        <dbReference type="EMBL" id="OZY86037.1"/>
    </source>
</evidence>
<dbReference type="SUPFAM" id="SSF81606">
    <property type="entry name" value="PP2C-like"/>
    <property type="match status" value="1"/>
</dbReference>
<dbReference type="AlphaFoldDB" id="A0A266Q828"/>
<organism evidence="1 2">
    <name type="scientific">Cellvibrio mixtus</name>
    <dbReference type="NCBI Taxonomy" id="39650"/>
    <lineage>
        <taxon>Bacteria</taxon>
        <taxon>Pseudomonadati</taxon>
        <taxon>Pseudomonadota</taxon>
        <taxon>Gammaproteobacteria</taxon>
        <taxon>Cellvibrionales</taxon>
        <taxon>Cellvibrionaceae</taxon>
        <taxon>Cellvibrio</taxon>
    </lineage>
</organism>
<comment type="caution">
    <text evidence="1">The sequence shown here is derived from an EMBL/GenBank/DDBJ whole genome shotgun (WGS) entry which is preliminary data.</text>
</comment>
<dbReference type="Proteomes" id="UP000216101">
    <property type="component" value="Unassembled WGS sequence"/>
</dbReference>
<gene>
    <name evidence="1" type="ORF">CBP51_03125</name>
</gene>